<protein>
    <submittedName>
        <fullName evidence="1">Uncharacterized protein</fullName>
    </submittedName>
</protein>
<reference evidence="1 2" key="1">
    <citation type="journal article" date="2020" name="Mol. Plant">
        <title>The Chromosome-Based Rubber Tree Genome Provides New Insights into Spurge Genome Evolution and Rubber Biosynthesis.</title>
        <authorList>
            <person name="Liu J."/>
            <person name="Shi C."/>
            <person name="Shi C.C."/>
            <person name="Li W."/>
            <person name="Zhang Q.J."/>
            <person name="Zhang Y."/>
            <person name="Li K."/>
            <person name="Lu H.F."/>
            <person name="Shi C."/>
            <person name="Zhu S.T."/>
            <person name="Xiao Z.Y."/>
            <person name="Nan H."/>
            <person name="Yue Y."/>
            <person name="Zhu X.G."/>
            <person name="Wu Y."/>
            <person name="Hong X.N."/>
            <person name="Fan G.Y."/>
            <person name="Tong Y."/>
            <person name="Zhang D."/>
            <person name="Mao C.L."/>
            <person name="Liu Y.L."/>
            <person name="Hao S.J."/>
            <person name="Liu W.Q."/>
            <person name="Lv M.Q."/>
            <person name="Zhang H.B."/>
            <person name="Liu Y."/>
            <person name="Hu-Tang G.R."/>
            <person name="Wang J.P."/>
            <person name="Wang J.H."/>
            <person name="Sun Y.H."/>
            <person name="Ni S.B."/>
            <person name="Chen W.B."/>
            <person name="Zhang X.C."/>
            <person name="Jiao Y.N."/>
            <person name="Eichler E.E."/>
            <person name="Li G.H."/>
            <person name="Liu X."/>
            <person name="Gao L.Z."/>
        </authorList>
    </citation>
    <scope>NUCLEOTIDE SEQUENCE [LARGE SCALE GENOMIC DNA]</scope>
    <source>
        <strain evidence="2">cv. GT1</strain>
        <tissue evidence="1">Leaf</tissue>
    </source>
</reference>
<evidence type="ECO:0000313" key="1">
    <source>
        <dbReference type="EMBL" id="KAF2298091.1"/>
    </source>
</evidence>
<dbReference type="AlphaFoldDB" id="A0A6A6L9H3"/>
<dbReference type="Proteomes" id="UP000467840">
    <property type="component" value="Chromosome 1"/>
</dbReference>
<proteinExistence type="predicted"/>
<keyword evidence="2" id="KW-1185">Reference proteome</keyword>
<evidence type="ECO:0000313" key="2">
    <source>
        <dbReference type="Proteomes" id="UP000467840"/>
    </source>
</evidence>
<accession>A0A6A6L9H3</accession>
<name>A0A6A6L9H3_HEVBR</name>
<dbReference type="EMBL" id="JAAGAX010000011">
    <property type="protein sequence ID" value="KAF2298091.1"/>
    <property type="molecule type" value="Genomic_DNA"/>
</dbReference>
<sequence>MKEMDMLNITFNSLYNKINHLQKEKRGNLGGKASKGGKRDDREIERKMNANESHLKVQLMMLQEKVSGFQRDEFTYRDTAIVERMKALKDVELEYYEMRRKNKNLSWKRGNWQVSSSGSELAKEDVQEFSLPETSVVKTSSLIDANEQQPLRKTKLDNRKKNAYTEKDKQHSRIPDILTTENKVLQRMNHRVRTVDGLCPQPNLRHGEPYEDYAKEYGGYLQSKVKDAAPGA</sequence>
<gene>
    <name evidence="1" type="ORF">GH714_013700</name>
</gene>
<comment type="caution">
    <text evidence="1">The sequence shown here is derived from an EMBL/GenBank/DDBJ whole genome shotgun (WGS) entry which is preliminary data.</text>
</comment>
<organism evidence="1 2">
    <name type="scientific">Hevea brasiliensis</name>
    <name type="common">Para rubber tree</name>
    <name type="synonym">Siphonia brasiliensis</name>
    <dbReference type="NCBI Taxonomy" id="3981"/>
    <lineage>
        <taxon>Eukaryota</taxon>
        <taxon>Viridiplantae</taxon>
        <taxon>Streptophyta</taxon>
        <taxon>Embryophyta</taxon>
        <taxon>Tracheophyta</taxon>
        <taxon>Spermatophyta</taxon>
        <taxon>Magnoliopsida</taxon>
        <taxon>eudicotyledons</taxon>
        <taxon>Gunneridae</taxon>
        <taxon>Pentapetalae</taxon>
        <taxon>rosids</taxon>
        <taxon>fabids</taxon>
        <taxon>Malpighiales</taxon>
        <taxon>Euphorbiaceae</taxon>
        <taxon>Crotonoideae</taxon>
        <taxon>Micrandreae</taxon>
        <taxon>Hevea</taxon>
    </lineage>
</organism>